<name>A0A194UR60_CYTMA</name>
<reference evidence="2" key="1">
    <citation type="submission" date="2014-12" db="EMBL/GenBank/DDBJ databases">
        <title>Genome Sequence of Valsa Canker Pathogens Uncovers a Specific Adaption of Colonization on Woody Bark.</title>
        <authorList>
            <person name="Yin Z."/>
            <person name="Liu H."/>
            <person name="Gao X."/>
            <person name="Li Z."/>
            <person name="Song N."/>
            <person name="Ke X."/>
            <person name="Dai Q."/>
            <person name="Wu Y."/>
            <person name="Sun Y."/>
            <person name="Xu J.-R."/>
            <person name="Kang Z.K."/>
            <person name="Wang L."/>
            <person name="Huang L."/>
        </authorList>
    </citation>
    <scope>NUCLEOTIDE SEQUENCE [LARGE SCALE GENOMIC DNA]</scope>
    <source>
        <strain evidence="2">SXYL134</strain>
    </source>
</reference>
<dbReference type="Proteomes" id="UP000078576">
    <property type="component" value="Unassembled WGS sequence"/>
</dbReference>
<dbReference type="AlphaFoldDB" id="A0A194UR60"/>
<proteinExistence type="predicted"/>
<dbReference type="EMBL" id="KN714671">
    <property type="protein sequence ID" value="KUI54116.1"/>
    <property type="molecule type" value="Genomic_DNA"/>
</dbReference>
<sequence length="296" mass="31146">MTLDPQESQVGRVVTVLHPERRVLSRAPRHLKLLVRRAHQHPVAPSTAATAAADIPHHAIADVPRRRVPRVVDREPQTGTALHHRLAEPVAPLADAAREHQGVDLAPQADVVRPDVGADAVDEEVEGELVRGVGGGRVGDDAEVGGAGEGLPPGFFVEHRLGHGDVEFLCRGRGEPSYRHAGMELGIEAGDVDGAGELVHAALDDLQAGRVVQRRQVVELLQPVVRGLVDDLRRAEVAPVHDAVAHDGDVLLPPDLREAGIVDERLQDGPPGVVLLVHLAAHVGVLGDGGAAAGVG</sequence>
<accession>A0A194UR60</accession>
<gene>
    <name evidence="1" type="ORF">VP1G_10613</name>
</gene>
<keyword evidence="2" id="KW-1185">Reference proteome</keyword>
<organism evidence="1 2">
    <name type="scientific">Cytospora mali</name>
    <name type="common">Apple Valsa canker fungus</name>
    <name type="synonym">Valsa mali</name>
    <dbReference type="NCBI Taxonomy" id="578113"/>
    <lineage>
        <taxon>Eukaryota</taxon>
        <taxon>Fungi</taxon>
        <taxon>Dikarya</taxon>
        <taxon>Ascomycota</taxon>
        <taxon>Pezizomycotina</taxon>
        <taxon>Sordariomycetes</taxon>
        <taxon>Sordariomycetidae</taxon>
        <taxon>Diaporthales</taxon>
        <taxon>Cytosporaceae</taxon>
        <taxon>Cytospora</taxon>
    </lineage>
</organism>
<evidence type="ECO:0000313" key="1">
    <source>
        <dbReference type="EMBL" id="KUI54116.1"/>
    </source>
</evidence>
<evidence type="ECO:0000313" key="2">
    <source>
        <dbReference type="Proteomes" id="UP000078576"/>
    </source>
</evidence>
<protein>
    <submittedName>
        <fullName evidence="1">Uncharacterized protein</fullName>
    </submittedName>
</protein>